<dbReference type="GO" id="GO:0008483">
    <property type="term" value="F:transaminase activity"/>
    <property type="evidence" value="ECO:0007669"/>
    <property type="project" value="UniProtKB-KW"/>
</dbReference>
<protein>
    <submittedName>
        <fullName evidence="1">PLP-dependent aminotransferase family protein</fullName>
    </submittedName>
</protein>
<dbReference type="InterPro" id="IPR015424">
    <property type="entry name" value="PyrdxlP-dep_Trfase"/>
</dbReference>
<sequence>CEALCYPGLITLAKQLKIELKGVTLDDDGICPNSLLNHIEKYHPKALYLTPTLQNPTTAIMSQQRRQQIIDICQQHQVII</sequence>
<dbReference type="EMBL" id="JAUOQO010000789">
    <property type="protein sequence ID" value="MDO6575511.1"/>
    <property type="molecule type" value="Genomic_DNA"/>
</dbReference>
<proteinExistence type="predicted"/>
<dbReference type="SUPFAM" id="SSF53383">
    <property type="entry name" value="PLP-dependent transferases"/>
    <property type="match status" value="1"/>
</dbReference>
<keyword evidence="1" id="KW-0032">Aminotransferase</keyword>
<feature type="non-terminal residue" evidence="1">
    <location>
        <position position="80"/>
    </location>
</feature>
<gene>
    <name evidence="1" type="ORF">Q4528_15465</name>
</gene>
<feature type="non-terminal residue" evidence="1">
    <location>
        <position position="1"/>
    </location>
</feature>
<name>A0AAW7YTI7_9STAP</name>
<keyword evidence="2" id="KW-1185">Reference proteome</keyword>
<dbReference type="InterPro" id="IPR015421">
    <property type="entry name" value="PyrdxlP-dep_Trfase_major"/>
</dbReference>
<dbReference type="PANTHER" id="PTHR46577">
    <property type="entry name" value="HTH-TYPE TRANSCRIPTIONAL REGULATORY PROTEIN GABR"/>
    <property type="match status" value="1"/>
</dbReference>
<accession>A0AAW7YTI7</accession>
<evidence type="ECO:0000313" key="1">
    <source>
        <dbReference type="EMBL" id="MDO6575511.1"/>
    </source>
</evidence>
<dbReference type="AlphaFoldDB" id="A0AAW7YTI7"/>
<dbReference type="Proteomes" id="UP001170310">
    <property type="component" value="Unassembled WGS sequence"/>
</dbReference>
<organism evidence="1 2">
    <name type="scientific">Staphylococcus pasteuri_A</name>
    <dbReference type="NCBI Taxonomy" id="3062664"/>
    <lineage>
        <taxon>Bacteria</taxon>
        <taxon>Bacillati</taxon>
        <taxon>Bacillota</taxon>
        <taxon>Bacilli</taxon>
        <taxon>Bacillales</taxon>
        <taxon>Staphylococcaceae</taxon>
        <taxon>Staphylococcus</taxon>
    </lineage>
</organism>
<reference evidence="1" key="1">
    <citation type="submission" date="2023-07" db="EMBL/GenBank/DDBJ databases">
        <title>Genome content predicts the carbon catabolic preferences of heterotrophic bacteria.</title>
        <authorList>
            <person name="Gralka M."/>
        </authorList>
    </citation>
    <scope>NUCLEOTIDE SEQUENCE</scope>
    <source>
        <strain evidence="1">E2R20</strain>
    </source>
</reference>
<evidence type="ECO:0000313" key="2">
    <source>
        <dbReference type="Proteomes" id="UP001170310"/>
    </source>
</evidence>
<dbReference type="InterPro" id="IPR051446">
    <property type="entry name" value="HTH_trans_reg/aminotransferase"/>
</dbReference>
<comment type="caution">
    <text evidence="1">The sequence shown here is derived from an EMBL/GenBank/DDBJ whole genome shotgun (WGS) entry which is preliminary data.</text>
</comment>
<dbReference type="Gene3D" id="3.40.640.10">
    <property type="entry name" value="Type I PLP-dependent aspartate aminotransferase-like (Major domain)"/>
    <property type="match status" value="1"/>
</dbReference>
<keyword evidence="1" id="KW-0808">Transferase</keyword>
<dbReference type="PANTHER" id="PTHR46577:SF1">
    <property type="entry name" value="HTH-TYPE TRANSCRIPTIONAL REGULATORY PROTEIN GABR"/>
    <property type="match status" value="1"/>
</dbReference>